<reference evidence="1 2" key="1">
    <citation type="journal article" date="2020" name="Microorganisms">
        <title>Osmotic Adaptation and Compatible Solute Biosynthesis of Phototrophic Bacteria as Revealed from Genome Analyses.</title>
        <authorList>
            <person name="Imhoff J.F."/>
            <person name="Rahn T."/>
            <person name="Kunzel S."/>
            <person name="Keller A."/>
            <person name="Neulinger S.C."/>
        </authorList>
    </citation>
    <scope>NUCLEOTIDE SEQUENCE [LARGE SCALE GENOMIC DNA]</scope>
    <source>
        <strain evidence="1 2">DSM 9895</strain>
    </source>
</reference>
<gene>
    <name evidence="1" type="ORF">CKO28_09130</name>
</gene>
<comment type="caution">
    <text evidence="1">The sequence shown here is derived from an EMBL/GenBank/DDBJ whole genome shotgun (WGS) entry which is preliminary data.</text>
</comment>
<evidence type="ECO:0008006" key="3">
    <source>
        <dbReference type="Google" id="ProtNLM"/>
    </source>
</evidence>
<organism evidence="1 2">
    <name type="scientific">Rhodovibrio sodomensis</name>
    <dbReference type="NCBI Taxonomy" id="1088"/>
    <lineage>
        <taxon>Bacteria</taxon>
        <taxon>Pseudomonadati</taxon>
        <taxon>Pseudomonadota</taxon>
        <taxon>Alphaproteobacteria</taxon>
        <taxon>Rhodospirillales</taxon>
        <taxon>Rhodovibrionaceae</taxon>
        <taxon>Rhodovibrio</taxon>
    </lineage>
</organism>
<keyword evidence="2" id="KW-1185">Reference proteome</keyword>
<proteinExistence type="predicted"/>
<accession>A0ABS1DCP2</accession>
<sequence length="144" mass="15507">MLALAQLTLYFDDRSDIERAAASVTRLAVPLAGAPSAGQRGGLFRAFRTISEVDPVTDQYHLVVRQVTVDRATGSLLEDWRITDDAGAPAATSYDSAQVLSEPEVADGQTLILIEASRTVTGLGRFANELGTVEVRRLAYETNP</sequence>
<evidence type="ECO:0000313" key="2">
    <source>
        <dbReference type="Proteomes" id="UP001296873"/>
    </source>
</evidence>
<dbReference type="Proteomes" id="UP001296873">
    <property type="component" value="Unassembled WGS sequence"/>
</dbReference>
<evidence type="ECO:0000313" key="1">
    <source>
        <dbReference type="EMBL" id="MBK1668199.1"/>
    </source>
</evidence>
<name>A0ABS1DCP2_9PROT</name>
<dbReference type="EMBL" id="NRRL01000018">
    <property type="protein sequence ID" value="MBK1668199.1"/>
    <property type="molecule type" value="Genomic_DNA"/>
</dbReference>
<protein>
    <recommendedName>
        <fullName evidence="3">LPS export ABC transporter periplasmic protein LptC</fullName>
    </recommendedName>
</protein>